<name>A0ABP1QZI5_9HEXA</name>
<evidence type="ECO:0000313" key="6">
    <source>
        <dbReference type="Proteomes" id="UP001642540"/>
    </source>
</evidence>
<feature type="transmembrane region" description="Helical" evidence="3">
    <location>
        <begin position="392"/>
        <end position="411"/>
    </location>
</feature>
<keyword evidence="3" id="KW-0812">Transmembrane</keyword>
<keyword evidence="2" id="KW-0813">Transport</keyword>
<organism evidence="5 6">
    <name type="scientific">Orchesella dallaii</name>
    <dbReference type="NCBI Taxonomy" id="48710"/>
    <lineage>
        <taxon>Eukaryota</taxon>
        <taxon>Metazoa</taxon>
        <taxon>Ecdysozoa</taxon>
        <taxon>Arthropoda</taxon>
        <taxon>Hexapoda</taxon>
        <taxon>Collembola</taxon>
        <taxon>Entomobryomorpha</taxon>
        <taxon>Entomobryoidea</taxon>
        <taxon>Orchesellidae</taxon>
        <taxon>Orchesellinae</taxon>
        <taxon>Orchesella</taxon>
    </lineage>
</organism>
<dbReference type="InterPro" id="IPR050222">
    <property type="entry name" value="MATE_MdtK"/>
</dbReference>
<evidence type="ECO:0000256" key="2">
    <source>
        <dbReference type="ARBA" id="ARBA00022448"/>
    </source>
</evidence>
<dbReference type="Pfam" id="PF01554">
    <property type="entry name" value="MatE"/>
    <property type="match status" value="2"/>
</dbReference>
<feature type="transmembrane region" description="Helical" evidence="3">
    <location>
        <begin position="351"/>
        <end position="371"/>
    </location>
</feature>
<feature type="transmembrane region" description="Helical" evidence="3">
    <location>
        <begin position="488"/>
        <end position="515"/>
    </location>
</feature>
<gene>
    <name evidence="5" type="ORF">ODALV1_LOCUS17043</name>
</gene>
<feature type="transmembrane region" description="Helical" evidence="3">
    <location>
        <begin position="312"/>
        <end position="331"/>
    </location>
</feature>
<dbReference type="PANTHER" id="PTHR43298:SF2">
    <property type="entry name" value="FMN_FAD EXPORTER YEEO-RELATED"/>
    <property type="match status" value="1"/>
</dbReference>
<feature type="transmembrane region" description="Helical" evidence="3">
    <location>
        <begin position="77"/>
        <end position="100"/>
    </location>
</feature>
<dbReference type="Proteomes" id="UP001642540">
    <property type="component" value="Unassembled WGS sequence"/>
</dbReference>
<reference evidence="5 6" key="1">
    <citation type="submission" date="2024-08" db="EMBL/GenBank/DDBJ databases">
        <authorList>
            <person name="Cucini C."/>
            <person name="Frati F."/>
        </authorList>
    </citation>
    <scope>NUCLEOTIDE SEQUENCE [LARGE SCALE GENOMIC DNA]</scope>
</reference>
<proteinExistence type="inferred from homology"/>
<keyword evidence="3" id="KW-0472">Membrane</keyword>
<feature type="transmembrane region" description="Helical" evidence="3">
    <location>
        <begin position="120"/>
        <end position="146"/>
    </location>
</feature>
<evidence type="ECO:0000256" key="1">
    <source>
        <dbReference type="ARBA" id="ARBA00010199"/>
    </source>
</evidence>
<comment type="similarity">
    <text evidence="1 3">Belongs to the multi antimicrobial extrusion (MATE) (TC 2.A.66.1) family.</text>
</comment>
<protein>
    <recommendedName>
        <fullName evidence="3">Multidrug and toxin extrusion protein</fullName>
    </recommendedName>
</protein>
<evidence type="ECO:0000313" key="5">
    <source>
        <dbReference type="EMBL" id="CAL8115862.1"/>
    </source>
</evidence>
<sequence>MDEINLEIMDSSFGQGQPSQNNSCESTSMQLKQNGTEVADVKAMQPQLTEASPLNPLINRETNMSPLKLFLRFFKPLILLFFPSWIFAKFFAHAAIPALADNLIPLFFIGNVPDESALALAGQFTFVGVIVEVIQEGIVNSLFYYVGRNYTINREKSLQAFKICLTLLFLLGSILMIFMLFFTPSFVKLIDTPESIAEATRRFLYTSSFSFPILLVNAALSNYLLITTSSFLILAQISNVIISFLCNFFLFGNQEFSLHWNLEQLGYYKIIQTILSCINNFVFCLIIERLGPFEFIFKVPLIKDLRSNAKDLFHVSWGNFGDSAVRNFFYFVVTLKFMNNLGEDEAGAWNLLNSIVWGLLLIPSYTVANYVKVKIGQQGTKTVIRGVARESLKCLVGWLLVVSTLACVLWPELADFFGKSNERAQELSTKLLYEMGWIFVIFSFNNAMDALFLGVGKTQYVFYQSLITNLVVYFVPWILYLWNVIEASYWLVIGLYIGGMLVDFLLTTYFCFYVWKSIPDNLETVQ</sequence>
<feature type="transmembrane region" description="Helical" evidence="3">
    <location>
        <begin position="270"/>
        <end position="291"/>
    </location>
</feature>
<comment type="caution">
    <text evidence="5">The sequence shown here is derived from an EMBL/GenBank/DDBJ whole genome shotgun (WGS) entry which is preliminary data.</text>
</comment>
<dbReference type="InterPro" id="IPR002528">
    <property type="entry name" value="MATE_fam"/>
</dbReference>
<keyword evidence="3" id="KW-1133">Transmembrane helix</keyword>
<feature type="transmembrane region" description="Helical" evidence="3">
    <location>
        <begin position="203"/>
        <end position="224"/>
    </location>
</feature>
<dbReference type="PANTHER" id="PTHR43298">
    <property type="entry name" value="MULTIDRUG RESISTANCE PROTEIN NORM-RELATED"/>
    <property type="match status" value="1"/>
</dbReference>
<feature type="transmembrane region" description="Helical" evidence="3">
    <location>
        <begin position="460"/>
        <end position="482"/>
    </location>
</feature>
<dbReference type="EMBL" id="CAXLJM020000051">
    <property type="protein sequence ID" value="CAL8115862.1"/>
    <property type="molecule type" value="Genomic_DNA"/>
</dbReference>
<feature type="region of interest" description="Disordered" evidence="4">
    <location>
        <begin position="10"/>
        <end position="30"/>
    </location>
</feature>
<feature type="compositionally biased region" description="Polar residues" evidence="4">
    <location>
        <begin position="12"/>
        <end position="30"/>
    </location>
</feature>
<evidence type="ECO:0000256" key="3">
    <source>
        <dbReference type="RuleBase" id="RU004914"/>
    </source>
</evidence>
<accession>A0ABP1QZI5</accession>
<evidence type="ECO:0000256" key="4">
    <source>
        <dbReference type="SAM" id="MobiDB-lite"/>
    </source>
</evidence>
<feature type="transmembrane region" description="Helical" evidence="3">
    <location>
        <begin position="231"/>
        <end position="250"/>
    </location>
</feature>
<keyword evidence="6" id="KW-1185">Reference proteome</keyword>
<feature type="transmembrane region" description="Helical" evidence="3">
    <location>
        <begin position="158"/>
        <end position="183"/>
    </location>
</feature>
<feature type="transmembrane region" description="Helical" evidence="3">
    <location>
        <begin position="431"/>
        <end position="448"/>
    </location>
</feature>